<name>A0A2P5AGB5_PARAD</name>
<comment type="caution">
    <text evidence="3">The sequence shown here is derived from an EMBL/GenBank/DDBJ whole genome shotgun (WGS) entry which is preliminary data.</text>
</comment>
<dbReference type="Proteomes" id="UP000237105">
    <property type="component" value="Unassembled WGS sequence"/>
</dbReference>
<evidence type="ECO:0000313" key="4">
    <source>
        <dbReference type="Proteomes" id="UP000237105"/>
    </source>
</evidence>
<dbReference type="InterPro" id="IPR046796">
    <property type="entry name" value="Transposase_32_dom"/>
</dbReference>
<evidence type="ECO:0000259" key="2">
    <source>
        <dbReference type="Pfam" id="PF20167"/>
    </source>
</evidence>
<protein>
    <recommendedName>
        <fullName evidence="2">Putative plant transposon protein domain-containing protein</fullName>
    </recommendedName>
</protein>
<sequence length="169" mass="19720">IVDPTRPFYDKVYVREHVYDSSFLTIVDFLDNPRVEVDEFEKDHTIENVVSKLLGDVTVWTNDSHALKSYELTYKYSNLHKIAQHNWWPTTHQPTIAKNFACLLFDIGISFQANLSQIIFHVISNLCGGRKKNQKLPFPNLIYGILQQQYPLNFLVILSLHFYLLFLTG</sequence>
<keyword evidence="1" id="KW-1133">Transmembrane helix</keyword>
<proteinExistence type="predicted"/>
<dbReference type="AlphaFoldDB" id="A0A2P5AGB5"/>
<keyword evidence="1" id="KW-0472">Membrane</keyword>
<dbReference type="EMBL" id="JXTB01000606">
    <property type="protein sequence ID" value="PON35570.1"/>
    <property type="molecule type" value="Genomic_DNA"/>
</dbReference>
<feature type="transmembrane region" description="Helical" evidence="1">
    <location>
        <begin position="150"/>
        <end position="168"/>
    </location>
</feature>
<accession>A0A2P5AGB5</accession>
<organism evidence="3 4">
    <name type="scientific">Parasponia andersonii</name>
    <name type="common">Sponia andersonii</name>
    <dbReference type="NCBI Taxonomy" id="3476"/>
    <lineage>
        <taxon>Eukaryota</taxon>
        <taxon>Viridiplantae</taxon>
        <taxon>Streptophyta</taxon>
        <taxon>Embryophyta</taxon>
        <taxon>Tracheophyta</taxon>
        <taxon>Spermatophyta</taxon>
        <taxon>Magnoliopsida</taxon>
        <taxon>eudicotyledons</taxon>
        <taxon>Gunneridae</taxon>
        <taxon>Pentapetalae</taxon>
        <taxon>rosids</taxon>
        <taxon>fabids</taxon>
        <taxon>Rosales</taxon>
        <taxon>Cannabaceae</taxon>
        <taxon>Parasponia</taxon>
    </lineage>
</organism>
<feature type="non-terminal residue" evidence="3">
    <location>
        <position position="1"/>
    </location>
</feature>
<evidence type="ECO:0000313" key="3">
    <source>
        <dbReference type="EMBL" id="PON35570.1"/>
    </source>
</evidence>
<feature type="domain" description="Putative plant transposon protein" evidence="2">
    <location>
        <begin position="9"/>
        <end position="149"/>
    </location>
</feature>
<dbReference type="OrthoDB" id="1425037at2759"/>
<evidence type="ECO:0000256" key="1">
    <source>
        <dbReference type="SAM" id="Phobius"/>
    </source>
</evidence>
<reference evidence="4" key="1">
    <citation type="submission" date="2016-06" db="EMBL/GenBank/DDBJ databases">
        <title>Parallel loss of symbiosis genes in relatives of nitrogen-fixing non-legume Parasponia.</title>
        <authorList>
            <person name="Van Velzen R."/>
            <person name="Holmer R."/>
            <person name="Bu F."/>
            <person name="Rutten L."/>
            <person name="Van Zeijl A."/>
            <person name="Liu W."/>
            <person name="Santuari L."/>
            <person name="Cao Q."/>
            <person name="Sharma T."/>
            <person name="Shen D."/>
            <person name="Roswanjaya Y."/>
            <person name="Wardhani T."/>
            <person name="Kalhor M.S."/>
            <person name="Jansen J."/>
            <person name="Van den Hoogen J."/>
            <person name="Gungor B."/>
            <person name="Hartog M."/>
            <person name="Hontelez J."/>
            <person name="Verver J."/>
            <person name="Yang W.-C."/>
            <person name="Schijlen E."/>
            <person name="Repin R."/>
            <person name="Schilthuizen M."/>
            <person name="Schranz E."/>
            <person name="Heidstra R."/>
            <person name="Miyata K."/>
            <person name="Fedorova E."/>
            <person name="Kohlen W."/>
            <person name="Bisseling T."/>
            <person name="Smit S."/>
            <person name="Geurts R."/>
        </authorList>
    </citation>
    <scope>NUCLEOTIDE SEQUENCE [LARGE SCALE GENOMIC DNA]</scope>
    <source>
        <strain evidence="4">cv. WU1-14</strain>
    </source>
</reference>
<gene>
    <name evidence="3" type="ORF">PanWU01x14_335190</name>
</gene>
<dbReference type="Pfam" id="PF20167">
    <property type="entry name" value="Transposase_32"/>
    <property type="match status" value="1"/>
</dbReference>
<keyword evidence="4" id="KW-1185">Reference proteome</keyword>
<keyword evidence="1" id="KW-0812">Transmembrane</keyword>